<keyword evidence="2" id="KW-1185">Reference proteome</keyword>
<dbReference type="InterPro" id="IPR029044">
    <property type="entry name" value="Nucleotide-diphossugar_trans"/>
</dbReference>
<evidence type="ECO:0000313" key="1">
    <source>
        <dbReference type="EMBL" id="GHD21938.1"/>
    </source>
</evidence>
<reference evidence="1" key="2">
    <citation type="submission" date="2020-09" db="EMBL/GenBank/DDBJ databases">
        <authorList>
            <person name="Sun Q."/>
            <person name="Kim S."/>
        </authorList>
    </citation>
    <scope>NUCLEOTIDE SEQUENCE</scope>
    <source>
        <strain evidence="1">KCTC 42249</strain>
    </source>
</reference>
<dbReference type="SUPFAM" id="SSF53448">
    <property type="entry name" value="Nucleotide-diphospho-sugar transferases"/>
    <property type="match status" value="1"/>
</dbReference>
<protein>
    <submittedName>
        <fullName evidence="1">Glycosyl transferase</fullName>
    </submittedName>
</protein>
<dbReference type="CDD" id="cd00761">
    <property type="entry name" value="Glyco_tranf_GTA_type"/>
    <property type="match status" value="1"/>
</dbReference>
<organism evidence="1 2">
    <name type="scientific">Tianweitania populi</name>
    <dbReference type="NCBI Taxonomy" id="1607949"/>
    <lineage>
        <taxon>Bacteria</taxon>
        <taxon>Pseudomonadati</taxon>
        <taxon>Pseudomonadota</taxon>
        <taxon>Alphaproteobacteria</taxon>
        <taxon>Hyphomicrobiales</taxon>
        <taxon>Phyllobacteriaceae</taxon>
        <taxon>Tianweitania</taxon>
    </lineage>
</organism>
<evidence type="ECO:0000313" key="2">
    <source>
        <dbReference type="Proteomes" id="UP000630142"/>
    </source>
</evidence>
<accession>A0A8J3DXV0</accession>
<name>A0A8J3DXV0_9HYPH</name>
<proteinExistence type="predicted"/>
<reference evidence="1" key="1">
    <citation type="journal article" date="2014" name="Int. J. Syst. Evol. Microbiol.">
        <title>Complete genome sequence of Corynebacterium casei LMG S-19264T (=DSM 44701T), isolated from a smear-ripened cheese.</title>
        <authorList>
            <consortium name="US DOE Joint Genome Institute (JGI-PGF)"/>
            <person name="Walter F."/>
            <person name="Albersmeier A."/>
            <person name="Kalinowski J."/>
            <person name="Ruckert C."/>
        </authorList>
    </citation>
    <scope>NUCLEOTIDE SEQUENCE</scope>
    <source>
        <strain evidence="1">KCTC 42249</strain>
    </source>
</reference>
<dbReference type="GO" id="GO:0016740">
    <property type="term" value="F:transferase activity"/>
    <property type="evidence" value="ECO:0007669"/>
    <property type="project" value="UniProtKB-KW"/>
</dbReference>
<dbReference type="EMBL" id="BMZQ01000004">
    <property type="protein sequence ID" value="GHD21938.1"/>
    <property type="molecule type" value="Genomic_DNA"/>
</dbReference>
<sequence>MDRYHNAWMRKPEQPFLVLGIATAGRRDLLSEVFARLDHQSTYPDLAVVCGTAVDDVDKYALARAPFPVVVLHGVKGLALQRNAILDLLEAHWPEASLLLFLDDDFVPATTFVEQAISLANDHPEVVLATGTVLKDGIKNSGVPLTEAIHVLDDDQRSGRASRIGALQDVYNVYGCNMLLRLRPILEQGARFDANLPLYSWLEDVEFSRAVARCGRIVRSSALRGVHLGTKSGRTPGIKFGYSQVANPIYLWRKNRMTARRTVTRVARNLIANLVRSFRPEPWVDRRGRLKGNLIGLSELLAGRLSPMRILDLD</sequence>
<gene>
    <name evidence="1" type="ORF">GCM10016234_35760</name>
</gene>
<dbReference type="Proteomes" id="UP000630142">
    <property type="component" value="Unassembled WGS sequence"/>
</dbReference>
<keyword evidence="1" id="KW-0808">Transferase</keyword>
<comment type="caution">
    <text evidence="1">The sequence shown here is derived from an EMBL/GenBank/DDBJ whole genome shotgun (WGS) entry which is preliminary data.</text>
</comment>
<dbReference type="Gene3D" id="3.90.550.10">
    <property type="entry name" value="Spore Coat Polysaccharide Biosynthesis Protein SpsA, Chain A"/>
    <property type="match status" value="1"/>
</dbReference>
<dbReference type="AlphaFoldDB" id="A0A8J3DXV0"/>